<reference evidence="2" key="1">
    <citation type="submission" date="2020-07" db="EMBL/GenBank/DDBJ databases">
        <title>Complete genome sequencing of Coprobacter sp. strain 2CBH44.</title>
        <authorList>
            <person name="Sakamoto M."/>
            <person name="Murakami T."/>
            <person name="Mori H."/>
        </authorList>
    </citation>
    <scope>NUCLEOTIDE SEQUENCE [LARGE SCALE GENOMIC DNA]</scope>
    <source>
        <strain evidence="2">2CBH44</strain>
    </source>
</reference>
<evidence type="ECO:0000313" key="1">
    <source>
        <dbReference type="EMBL" id="BCI62638.1"/>
    </source>
</evidence>
<dbReference type="Proteomes" id="UP000594042">
    <property type="component" value="Chromosome"/>
</dbReference>
<dbReference type="AlphaFoldDB" id="A0A7G1HWT0"/>
<dbReference type="RefSeq" id="WP_021931296.1">
    <property type="nucleotide sequence ID" value="NZ_AP023322.1"/>
</dbReference>
<accession>A0A7G1HWT0</accession>
<name>A0A7G1HWT0_9BACT</name>
<sequence length="117" mass="13002">MVIKNKLQNQLKEFSRIAIELAKNGSNNMVENILFNNLINNIVTIGGLLNAAFYGLPNSEVVHRLNTAIDEIGKSSYIIQLLLNDAAVKISLAQEFFLQKNELVDSIISLINDITES</sequence>
<gene>
    <name evidence="1" type="ORF">Cop2CBH44_09910</name>
</gene>
<proteinExistence type="predicted"/>
<organism evidence="1 2">
    <name type="scientific">Coprobacter secundus subsp. similis</name>
    <dbReference type="NCBI Taxonomy" id="2751153"/>
    <lineage>
        <taxon>Bacteria</taxon>
        <taxon>Pseudomonadati</taxon>
        <taxon>Bacteroidota</taxon>
        <taxon>Bacteroidia</taxon>
        <taxon>Bacteroidales</taxon>
        <taxon>Barnesiellaceae</taxon>
        <taxon>Coprobacter</taxon>
    </lineage>
</organism>
<evidence type="ECO:0000313" key="2">
    <source>
        <dbReference type="Proteomes" id="UP000594042"/>
    </source>
</evidence>
<keyword evidence="2" id="KW-1185">Reference proteome</keyword>
<dbReference type="EMBL" id="AP023322">
    <property type="protein sequence ID" value="BCI62638.1"/>
    <property type="molecule type" value="Genomic_DNA"/>
</dbReference>
<dbReference type="KEGG" id="copr:Cop2CBH44_09910"/>
<protein>
    <submittedName>
        <fullName evidence="1">Uncharacterized protein</fullName>
    </submittedName>
</protein>